<dbReference type="GO" id="GO:0030975">
    <property type="term" value="F:thiamine binding"/>
    <property type="evidence" value="ECO:0007669"/>
    <property type="project" value="TreeGrafter"/>
</dbReference>
<dbReference type="STRING" id="1963862.B4O97_01015"/>
<feature type="signal peptide" evidence="2">
    <location>
        <begin position="1"/>
        <end position="21"/>
    </location>
</feature>
<dbReference type="GO" id="GO:0015888">
    <property type="term" value="P:thiamine transport"/>
    <property type="evidence" value="ECO:0007669"/>
    <property type="project" value="TreeGrafter"/>
</dbReference>
<sequence length="342" mass="37384">MKRVIALALVLLLFVSFGVFAGGEKESAGKVTAYTTLDEELARKVFKAFTDETGIQVDWVRLSTGECVARMEAEKENPQASIWYGGVGLGHIEAKNKGLTMPYESPAAAMPENFRDADRYWSGIYAGPLCFESNTQALEKFGLTAPTSWEELADPRYKNHVQMANPGSSGTSYNVLATMVQIYGEEKAFDYMKRLDQNITQYTRSGSAPGKNAAIGEITVAIGYAHDGVRLVNEGYPLEITFPSEGTGYEVASVSLIKGGPAEELEAAKKLYDWALSETAAEIYTTAFVVPFVDVPLPKGAMPISKVNTIDQDDEWAAENKTRLVEKWNAIIGGESRTEAKK</sequence>
<dbReference type="InterPro" id="IPR026045">
    <property type="entry name" value="Ferric-bd"/>
</dbReference>
<organism evidence="3 4">
    <name type="scientific">Marispirochaeta aestuarii</name>
    <dbReference type="NCBI Taxonomy" id="1963862"/>
    <lineage>
        <taxon>Bacteria</taxon>
        <taxon>Pseudomonadati</taxon>
        <taxon>Spirochaetota</taxon>
        <taxon>Spirochaetia</taxon>
        <taxon>Spirochaetales</taxon>
        <taxon>Spirochaetaceae</taxon>
        <taxon>Marispirochaeta</taxon>
    </lineage>
</organism>
<dbReference type="PANTHER" id="PTHR30006:SF2">
    <property type="entry name" value="ABC TRANSPORTER SUBSTRATE-BINDING PROTEIN"/>
    <property type="match status" value="1"/>
</dbReference>
<dbReference type="PANTHER" id="PTHR30006">
    <property type="entry name" value="THIAMINE-BINDING PERIPLASMIC PROTEIN-RELATED"/>
    <property type="match status" value="1"/>
</dbReference>
<accession>A0A1Y1S326</accession>
<comment type="caution">
    <text evidence="3">The sequence shown here is derived from an EMBL/GenBank/DDBJ whole genome shotgun (WGS) entry which is preliminary data.</text>
</comment>
<dbReference type="AlphaFoldDB" id="A0A1Y1S326"/>
<dbReference type="SUPFAM" id="SSF53850">
    <property type="entry name" value="Periplasmic binding protein-like II"/>
    <property type="match status" value="1"/>
</dbReference>
<feature type="chain" id="PRO_5013390647" evidence="2">
    <location>
        <begin position="22"/>
        <end position="342"/>
    </location>
</feature>
<dbReference type="CDD" id="cd13544">
    <property type="entry name" value="PBP2_Fbp_like_1"/>
    <property type="match status" value="1"/>
</dbReference>
<dbReference type="Gene3D" id="3.40.190.10">
    <property type="entry name" value="Periplasmic binding protein-like II"/>
    <property type="match status" value="2"/>
</dbReference>
<gene>
    <name evidence="3" type="ORF">B4O97_01015</name>
</gene>
<dbReference type="Proteomes" id="UP000192343">
    <property type="component" value="Unassembled WGS sequence"/>
</dbReference>
<evidence type="ECO:0000313" key="4">
    <source>
        <dbReference type="Proteomes" id="UP000192343"/>
    </source>
</evidence>
<keyword evidence="4" id="KW-1185">Reference proteome</keyword>
<reference evidence="3 4" key="1">
    <citation type="submission" date="2017-03" db="EMBL/GenBank/DDBJ databases">
        <title>Draft Genome sequence of Marispirochaeta sp. strain JC444.</title>
        <authorList>
            <person name="Shivani Y."/>
            <person name="Subhash Y."/>
            <person name="Sasikala C."/>
            <person name="Ramana C."/>
        </authorList>
    </citation>
    <scope>NUCLEOTIDE SEQUENCE [LARGE SCALE GENOMIC DNA]</scope>
    <source>
        <strain evidence="3 4">JC444</strain>
    </source>
</reference>
<proteinExistence type="predicted"/>
<name>A0A1Y1S326_9SPIO</name>
<keyword evidence="1 2" id="KW-0732">Signal</keyword>
<dbReference type="EMBL" id="MWQY01000001">
    <property type="protein sequence ID" value="ORC38369.1"/>
    <property type="molecule type" value="Genomic_DNA"/>
</dbReference>
<evidence type="ECO:0000256" key="1">
    <source>
        <dbReference type="ARBA" id="ARBA00022729"/>
    </source>
</evidence>
<dbReference type="RefSeq" id="WP_083047430.1">
    <property type="nucleotide sequence ID" value="NZ_CAXXQO010000003.1"/>
</dbReference>
<protein>
    <submittedName>
        <fullName evidence="3">Iron ABC transporter substrate-binding protein</fullName>
    </submittedName>
</protein>
<evidence type="ECO:0000256" key="2">
    <source>
        <dbReference type="SAM" id="SignalP"/>
    </source>
</evidence>
<dbReference type="PIRSF" id="PIRSF002825">
    <property type="entry name" value="CfbpA"/>
    <property type="match status" value="1"/>
</dbReference>
<dbReference type="GO" id="GO:0030288">
    <property type="term" value="C:outer membrane-bounded periplasmic space"/>
    <property type="evidence" value="ECO:0007669"/>
    <property type="project" value="TreeGrafter"/>
</dbReference>
<dbReference type="OrthoDB" id="305758at2"/>
<dbReference type="Pfam" id="PF13343">
    <property type="entry name" value="SBP_bac_6"/>
    <property type="match status" value="1"/>
</dbReference>
<evidence type="ECO:0000313" key="3">
    <source>
        <dbReference type="EMBL" id="ORC38369.1"/>
    </source>
</evidence>
<dbReference type="GO" id="GO:0030976">
    <property type="term" value="F:thiamine pyrophosphate binding"/>
    <property type="evidence" value="ECO:0007669"/>
    <property type="project" value="TreeGrafter"/>
</dbReference>